<dbReference type="RefSeq" id="WP_138690817.1">
    <property type="nucleotide sequence ID" value="NZ_JBHSAZ010000107.1"/>
</dbReference>
<evidence type="ECO:0000256" key="2">
    <source>
        <dbReference type="SAM" id="Phobius"/>
    </source>
</evidence>
<reference evidence="3 4" key="1">
    <citation type="submission" date="2019-05" db="EMBL/GenBank/DDBJ databases">
        <title>Draft genome sequence of Nonomuraea zeae DSM 100528.</title>
        <authorList>
            <person name="Saricaoglu S."/>
            <person name="Isik K."/>
        </authorList>
    </citation>
    <scope>NUCLEOTIDE SEQUENCE [LARGE SCALE GENOMIC DNA]</scope>
    <source>
        <strain evidence="3 4">DSM 100528</strain>
    </source>
</reference>
<proteinExistence type="predicted"/>
<keyword evidence="4" id="KW-1185">Reference proteome</keyword>
<accession>A0A5S4GMG4</accession>
<feature type="region of interest" description="Disordered" evidence="1">
    <location>
        <begin position="24"/>
        <end position="47"/>
    </location>
</feature>
<sequence>MPFDDYQRESSRRIDQQREMVRRSNDEWSRRRDRDDWHARRNSDQDDLSLGTQLVLAAVALVVFFLVVYPQLPHH</sequence>
<comment type="caution">
    <text evidence="3">The sequence shown here is derived from an EMBL/GenBank/DDBJ whole genome shotgun (WGS) entry which is preliminary data.</text>
</comment>
<dbReference type="Proteomes" id="UP000306628">
    <property type="component" value="Unassembled WGS sequence"/>
</dbReference>
<evidence type="ECO:0000313" key="4">
    <source>
        <dbReference type="Proteomes" id="UP000306628"/>
    </source>
</evidence>
<feature type="compositionally biased region" description="Basic and acidic residues" evidence="1">
    <location>
        <begin position="24"/>
        <end position="44"/>
    </location>
</feature>
<gene>
    <name evidence="3" type="ORF">ETD85_17680</name>
</gene>
<evidence type="ECO:0000313" key="3">
    <source>
        <dbReference type="EMBL" id="TMR34136.1"/>
    </source>
</evidence>
<keyword evidence="2" id="KW-0812">Transmembrane</keyword>
<protein>
    <submittedName>
        <fullName evidence="3">Uncharacterized protein</fullName>
    </submittedName>
</protein>
<dbReference type="AlphaFoldDB" id="A0A5S4GMG4"/>
<feature type="transmembrane region" description="Helical" evidence="2">
    <location>
        <begin position="50"/>
        <end position="69"/>
    </location>
</feature>
<dbReference type="EMBL" id="VCKX01000048">
    <property type="protein sequence ID" value="TMR34136.1"/>
    <property type="molecule type" value="Genomic_DNA"/>
</dbReference>
<organism evidence="3 4">
    <name type="scientific">Nonomuraea zeae</name>
    <dbReference type="NCBI Taxonomy" id="1642303"/>
    <lineage>
        <taxon>Bacteria</taxon>
        <taxon>Bacillati</taxon>
        <taxon>Actinomycetota</taxon>
        <taxon>Actinomycetes</taxon>
        <taxon>Streptosporangiales</taxon>
        <taxon>Streptosporangiaceae</taxon>
        <taxon>Nonomuraea</taxon>
    </lineage>
</organism>
<keyword evidence="2" id="KW-1133">Transmembrane helix</keyword>
<name>A0A5S4GMG4_9ACTN</name>
<keyword evidence="2" id="KW-0472">Membrane</keyword>
<evidence type="ECO:0000256" key="1">
    <source>
        <dbReference type="SAM" id="MobiDB-lite"/>
    </source>
</evidence>